<proteinExistence type="predicted"/>
<dbReference type="RefSeq" id="WP_137258121.1">
    <property type="nucleotide sequence ID" value="NZ_JBHSPQ010000005.1"/>
</dbReference>
<feature type="compositionally biased region" description="Pro residues" evidence="1">
    <location>
        <begin position="21"/>
        <end position="32"/>
    </location>
</feature>
<sequence>MSQQHPHDPNQPQFPQYHSPQQPPQPPYPPYPRHQAPYSPQPPAPGSKKKPLSQGAKVGWAVVSGLILFAFGAAAGNAGAGKQSTASADLPAPTITVTIPGKPVEVTAPPTTVTVTAPPAKPPTDTKPTTAPKTTKTTYKKLTARQWAKIAKSPDDHIGEAYVVYGRVTQFDAATGEDAFRADVDGVKHKVEYGFVDYPTNTVLTNLSADVSDLVEDDLFQANIQVLGSLSYDTQLGGETTVPNLSVISLKVIGSVK</sequence>
<keyword evidence="2" id="KW-0812">Transmembrane</keyword>
<organism evidence="3 4">
    <name type="scientific">Kribbella jiaozuonensis</name>
    <dbReference type="NCBI Taxonomy" id="2575441"/>
    <lineage>
        <taxon>Bacteria</taxon>
        <taxon>Bacillati</taxon>
        <taxon>Actinomycetota</taxon>
        <taxon>Actinomycetes</taxon>
        <taxon>Propionibacteriales</taxon>
        <taxon>Kribbellaceae</taxon>
        <taxon>Kribbella</taxon>
    </lineage>
</organism>
<keyword evidence="2" id="KW-0472">Membrane</keyword>
<accession>A0A4U3LI70</accession>
<dbReference type="Proteomes" id="UP000305836">
    <property type="component" value="Unassembled WGS sequence"/>
</dbReference>
<reference evidence="3 4" key="1">
    <citation type="submission" date="2019-04" db="EMBL/GenBank/DDBJ databases">
        <title>Kribbella sp. NEAU-THZ 27 nov., a novel actinomycete isolated from soil.</title>
        <authorList>
            <person name="Duan L."/>
        </authorList>
    </citation>
    <scope>NUCLEOTIDE SEQUENCE [LARGE SCALE GENOMIC DNA]</scope>
    <source>
        <strain evidence="4">NEAU-THZ27</strain>
    </source>
</reference>
<keyword evidence="4" id="KW-1185">Reference proteome</keyword>
<feature type="compositionally biased region" description="Low complexity" evidence="1">
    <location>
        <begin position="11"/>
        <end position="20"/>
    </location>
</feature>
<dbReference type="EMBL" id="SZPZ01000005">
    <property type="protein sequence ID" value="TKK75261.1"/>
    <property type="molecule type" value="Genomic_DNA"/>
</dbReference>
<keyword evidence="2" id="KW-1133">Transmembrane helix</keyword>
<feature type="compositionally biased region" description="Low complexity" evidence="1">
    <location>
        <begin position="126"/>
        <end position="136"/>
    </location>
</feature>
<feature type="region of interest" description="Disordered" evidence="1">
    <location>
        <begin position="1"/>
        <end position="52"/>
    </location>
</feature>
<evidence type="ECO:0000313" key="3">
    <source>
        <dbReference type="EMBL" id="TKK75261.1"/>
    </source>
</evidence>
<feature type="region of interest" description="Disordered" evidence="1">
    <location>
        <begin position="112"/>
        <end position="136"/>
    </location>
</feature>
<evidence type="ECO:0000256" key="2">
    <source>
        <dbReference type="SAM" id="Phobius"/>
    </source>
</evidence>
<protein>
    <submittedName>
        <fullName evidence="3">Uncharacterized protein</fullName>
    </submittedName>
</protein>
<comment type="caution">
    <text evidence="3">The sequence shown here is derived from an EMBL/GenBank/DDBJ whole genome shotgun (WGS) entry which is preliminary data.</text>
</comment>
<gene>
    <name evidence="3" type="ORF">FDA38_33120</name>
</gene>
<name>A0A4U3LI70_9ACTN</name>
<evidence type="ECO:0000256" key="1">
    <source>
        <dbReference type="SAM" id="MobiDB-lite"/>
    </source>
</evidence>
<dbReference type="OrthoDB" id="4794368at2"/>
<evidence type="ECO:0000313" key="4">
    <source>
        <dbReference type="Proteomes" id="UP000305836"/>
    </source>
</evidence>
<dbReference type="AlphaFoldDB" id="A0A4U3LI70"/>
<feature type="transmembrane region" description="Helical" evidence="2">
    <location>
        <begin position="58"/>
        <end position="76"/>
    </location>
</feature>